<dbReference type="InterPro" id="IPR008135">
    <property type="entry name" value="Competence-induced_CinA"/>
</dbReference>
<dbReference type="SUPFAM" id="SSF53218">
    <property type="entry name" value="Molybdenum cofactor biosynthesis proteins"/>
    <property type="match status" value="1"/>
</dbReference>
<gene>
    <name evidence="1" type="primary">cinA</name>
    <name evidence="3" type="ORF">EDD69_12023</name>
</gene>
<evidence type="ECO:0000313" key="3">
    <source>
        <dbReference type="EMBL" id="TCL45678.1"/>
    </source>
</evidence>
<keyword evidence="4" id="KW-1185">Reference proteome</keyword>
<dbReference type="RefSeq" id="WP_132949522.1">
    <property type="nucleotide sequence ID" value="NZ_BSVG01000003.1"/>
</dbReference>
<dbReference type="PIRSF" id="PIRSF006728">
    <property type="entry name" value="CinA"/>
    <property type="match status" value="1"/>
</dbReference>
<dbReference type="AlphaFoldDB" id="A0A4R1QAC2"/>
<dbReference type="InterPro" id="IPR050101">
    <property type="entry name" value="CinA"/>
</dbReference>
<dbReference type="Pfam" id="PF00994">
    <property type="entry name" value="MoCF_biosynth"/>
    <property type="match status" value="1"/>
</dbReference>
<organism evidence="3 4">
    <name type="scientific">Thermolongibacillus altinsuensis</name>
    <dbReference type="NCBI Taxonomy" id="575256"/>
    <lineage>
        <taxon>Bacteria</taxon>
        <taxon>Bacillati</taxon>
        <taxon>Bacillota</taxon>
        <taxon>Bacilli</taxon>
        <taxon>Bacillales</taxon>
        <taxon>Anoxybacillaceae</taxon>
        <taxon>Thermolongibacillus</taxon>
    </lineage>
</organism>
<dbReference type="PANTHER" id="PTHR13939">
    <property type="entry name" value="NICOTINAMIDE-NUCLEOTIDE AMIDOHYDROLASE PNCC"/>
    <property type="match status" value="1"/>
</dbReference>
<dbReference type="HAMAP" id="MF_00226_B">
    <property type="entry name" value="CinA_B"/>
    <property type="match status" value="1"/>
</dbReference>
<dbReference type="SUPFAM" id="SSF142433">
    <property type="entry name" value="CinA-like"/>
    <property type="match status" value="1"/>
</dbReference>
<dbReference type="Gene3D" id="3.40.980.10">
    <property type="entry name" value="MoaB/Mog-like domain"/>
    <property type="match status" value="1"/>
</dbReference>
<dbReference type="Proteomes" id="UP000295658">
    <property type="component" value="Unassembled WGS sequence"/>
</dbReference>
<comment type="caution">
    <text evidence="3">The sequence shown here is derived from an EMBL/GenBank/DDBJ whole genome shotgun (WGS) entry which is preliminary data.</text>
</comment>
<dbReference type="SMART" id="SM00852">
    <property type="entry name" value="MoCF_biosynth"/>
    <property type="match status" value="1"/>
</dbReference>
<feature type="domain" description="MoaB/Mog" evidence="2">
    <location>
        <begin position="4"/>
        <end position="170"/>
    </location>
</feature>
<dbReference type="Gene3D" id="3.30.70.2860">
    <property type="match status" value="1"/>
</dbReference>
<dbReference type="NCBIfam" id="TIGR00200">
    <property type="entry name" value="cinA_nterm"/>
    <property type="match status" value="1"/>
</dbReference>
<accession>A0A4R1QAC2</accession>
<sequence length="410" mass="45200">MKAEIIAVGSELLLGQIANTNAQFLSQQLAELGIDVYYHTVVGDNPVRLAQAIEIAQKRSNLLIFTGGLGPTKDDLTKETIAKMLNKKLVIDEEAWCSICDYFAKTKRTMTANNRKQALVLEGAYVLKNEHGMAPGMALTVGEMTYMLLPGPPKEMQPMFLKYGRPFLLQTLDVQEKIESLVLRFFHIGESQLEAEIEDFIDAQTNPTIAPLAADGEVTLRITAKHRVEEEAKKMIRELEKKILTRVGDYFYGYNGDTLFSKTLEKLKEKGKTIAIAESLTGGLFAEQLTAISGASAVVKGGVICYTNEIKENVLGVPKEILQTEGAVSKRCAQLLAENVRKLCRAHIGISFTGVAGPSELEGKPVGTVWIGIATEEETKTFPLTLAGNRDMIRMRTAKYGCYYLLQALK</sequence>
<dbReference type="Pfam" id="PF18146">
    <property type="entry name" value="CinA_KH"/>
    <property type="match status" value="1"/>
</dbReference>
<dbReference type="CDD" id="cd00885">
    <property type="entry name" value="cinA"/>
    <property type="match status" value="1"/>
</dbReference>
<dbReference type="InterPro" id="IPR008136">
    <property type="entry name" value="CinA_C"/>
</dbReference>
<dbReference type="NCBIfam" id="NF001813">
    <property type="entry name" value="PRK00549.1"/>
    <property type="match status" value="1"/>
</dbReference>
<name>A0A4R1QAC2_9BACL</name>
<dbReference type="InterPro" id="IPR036653">
    <property type="entry name" value="CinA-like_C"/>
</dbReference>
<dbReference type="InterPro" id="IPR001453">
    <property type="entry name" value="MoaB/Mog_dom"/>
</dbReference>
<reference evidence="3 4" key="1">
    <citation type="submission" date="2019-03" db="EMBL/GenBank/DDBJ databases">
        <title>Genomic Encyclopedia of Type Strains, Phase IV (KMG-IV): sequencing the most valuable type-strain genomes for metagenomic binning, comparative biology and taxonomic classification.</title>
        <authorList>
            <person name="Goeker M."/>
        </authorList>
    </citation>
    <scope>NUCLEOTIDE SEQUENCE [LARGE SCALE GENOMIC DNA]</scope>
    <source>
        <strain evidence="3 4">DSM 24979</strain>
    </source>
</reference>
<evidence type="ECO:0000259" key="2">
    <source>
        <dbReference type="SMART" id="SM00852"/>
    </source>
</evidence>
<evidence type="ECO:0000313" key="4">
    <source>
        <dbReference type="Proteomes" id="UP000295658"/>
    </source>
</evidence>
<dbReference type="Gene3D" id="3.90.950.20">
    <property type="entry name" value="CinA-like"/>
    <property type="match status" value="1"/>
</dbReference>
<dbReference type="EMBL" id="SLUL01000020">
    <property type="protein sequence ID" value="TCL45678.1"/>
    <property type="molecule type" value="Genomic_DNA"/>
</dbReference>
<dbReference type="NCBIfam" id="TIGR00199">
    <property type="entry name" value="PncC_domain"/>
    <property type="match status" value="1"/>
</dbReference>
<protein>
    <recommendedName>
        <fullName evidence="1">Putative competence-damage inducible protein</fullName>
    </recommendedName>
</protein>
<dbReference type="NCBIfam" id="TIGR00177">
    <property type="entry name" value="molyb_syn"/>
    <property type="match status" value="1"/>
</dbReference>
<dbReference type="InterPro" id="IPR036425">
    <property type="entry name" value="MoaB/Mog-like_dom_sf"/>
</dbReference>
<dbReference type="InterPro" id="IPR041424">
    <property type="entry name" value="CinA_KH"/>
</dbReference>
<dbReference type="PANTHER" id="PTHR13939:SF0">
    <property type="entry name" value="NMN AMIDOHYDROLASE-LIKE PROTEIN YFAY"/>
    <property type="match status" value="1"/>
</dbReference>
<evidence type="ECO:0000256" key="1">
    <source>
        <dbReference type="HAMAP-Rule" id="MF_00226"/>
    </source>
</evidence>
<comment type="similarity">
    <text evidence="1">Belongs to the CinA family.</text>
</comment>
<dbReference type="Pfam" id="PF02464">
    <property type="entry name" value="CinA"/>
    <property type="match status" value="1"/>
</dbReference>
<dbReference type="OrthoDB" id="9801454at2"/>
<proteinExistence type="inferred from homology"/>